<keyword evidence="2" id="KW-0479">Metal-binding</keyword>
<dbReference type="InterPro" id="IPR042098">
    <property type="entry name" value="TauD-like_sf"/>
</dbReference>
<evidence type="ECO:0000256" key="2">
    <source>
        <dbReference type="ARBA" id="ARBA00022723"/>
    </source>
</evidence>
<dbReference type="InterPro" id="IPR003819">
    <property type="entry name" value="TauD/TfdA-like"/>
</dbReference>
<reference evidence="8" key="1">
    <citation type="submission" date="2021-01" db="EMBL/GenBank/DDBJ databases">
        <title>Genome sequence of Phenylobacterium sp. 20VBR1 isolated from a valley glaceir, Ny-Alesund, Svalbard.</title>
        <authorList>
            <person name="Thomas F.A."/>
            <person name="Krishnan K.P."/>
            <person name="Sinha R.K."/>
        </authorList>
    </citation>
    <scope>NUCLEOTIDE SEQUENCE</scope>
    <source>
        <strain evidence="8">20VBR1</strain>
    </source>
</reference>
<dbReference type="GO" id="GO:0016706">
    <property type="term" value="F:2-oxoglutarate-dependent dioxygenase activity"/>
    <property type="evidence" value="ECO:0007669"/>
    <property type="project" value="TreeGrafter"/>
</dbReference>
<evidence type="ECO:0000313" key="8">
    <source>
        <dbReference type="EMBL" id="QQZ51194.1"/>
    </source>
</evidence>
<keyword evidence="5" id="KW-0408">Iron</keyword>
<feature type="region of interest" description="Disordered" evidence="6">
    <location>
        <begin position="164"/>
        <end position="193"/>
    </location>
</feature>
<dbReference type="EMBL" id="CP068570">
    <property type="protein sequence ID" value="QQZ51194.1"/>
    <property type="molecule type" value="Genomic_DNA"/>
</dbReference>
<dbReference type="Gene3D" id="3.60.130.10">
    <property type="entry name" value="Clavaminate synthase-like"/>
    <property type="match status" value="1"/>
</dbReference>
<dbReference type="InterPro" id="IPR051323">
    <property type="entry name" value="AtsK-like"/>
</dbReference>
<dbReference type="SUPFAM" id="SSF51197">
    <property type="entry name" value="Clavaminate synthase-like"/>
    <property type="match status" value="1"/>
</dbReference>
<protein>
    <submittedName>
        <fullName evidence="8">TauD/TfdA family dioxygenase</fullName>
    </submittedName>
</protein>
<feature type="domain" description="TauD/TfdA-like" evidence="7">
    <location>
        <begin position="18"/>
        <end position="179"/>
    </location>
</feature>
<proteinExistence type="inferred from homology"/>
<organism evidence="8">
    <name type="scientific">Phenylobacterium glaciei</name>
    <dbReference type="NCBI Taxonomy" id="2803784"/>
    <lineage>
        <taxon>Bacteria</taxon>
        <taxon>Pseudomonadati</taxon>
        <taxon>Pseudomonadota</taxon>
        <taxon>Alphaproteobacteria</taxon>
        <taxon>Caulobacterales</taxon>
        <taxon>Caulobacteraceae</taxon>
        <taxon>Phenylobacterium</taxon>
    </lineage>
</organism>
<accession>A0A974P6A6</accession>
<evidence type="ECO:0000256" key="3">
    <source>
        <dbReference type="ARBA" id="ARBA00022964"/>
    </source>
</evidence>
<gene>
    <name evidence="8" type="ORF">JKL49_08775</name>
</gene>
<evidence type="ECO:0000256" key="4">
    <source>
        <dbReference type="ARBA" id="ARBA00023002"/>
    </source>
</evidence>
<dbReference type="PANTHER" id="PTHR30468">
    <property type="entry name" value="ALPHA-KETOGLUTARATE-DEPENDENT SULFONATE DIOXYGENASE"/>
    <property type="match status" value="1"/>
</dbReference>
<evidence type="ECO:0000256" key="5">
    <source>
        <dbReference type="ARBA" id="ARBA00023004"/>
    </source>
</evidence>
<evidence type="ECO:0000259" key="7">
    <source>
        <dbReference type="Pfam" id="PF02668"/>
    </source>
</evidence>
<dbReference type="GO" id="GO:0005737">
    <property type="term" value="C:cytoplasm"/>
    <property type="evidence" value="ECO:0007669"/>
    <property type="project" value="TreeGrafter"/>
</dbReference>
<dbReference type="PANTHER" id="PTHR30468:SF1">
    <property type="entry name" value="ALPHA-KETOGLUTARATE-DEPENDENT SULFONATE DIOXYGENASE"/>
    <property type="match status" value="1"/>
</dbReference>
<evidence type="ECO:0000256" key="1">
    <source>
        <dbReference type="ARBA" id="ARBA00005896"/>
    </source>
</evidence>
<dbReference type="AlphaFoldDB" id="A0A974P6A6"/>
<keyword evidence="3 8" id="KW-0223">Dioxygenase</keyword>
<keyword evidence="4" id="KW-0560">Oxidoreductase</keyword>
<dbReference type="Pfam" id="PF02668">
    <property type="entry name" value="TauD"/>
    <property type="match status" value="1"/>
</dbReference>
<name>A0A974P6A6_9CAUL</name>
<evidence type="ECO:0000256" key="6">
    <source>
        <dbReference type="SAM" id="MobiDB-lite"/>
    </source>
</evidence>
<dbReference type="GO" id="GO:0046872">
    <property type="term" value="F:metal ion binding"/>
    <property type="evidence" value="ECO:0007669"/>
    <property type="project" value="UniProtKB-KW"/>
</dbReference>
<sequence>MLKQATRSYRAIQVFASEEGFGAEIVGVDLSRPLSPEAREEIRAAWARHSVVSFPDQPLSLDELEAFTLQMGKFGVDPSSPPCPATPTSWSCGASRREGHQFRRRLAFRLELPAPAARRHPAALQGHAAGGGDTLFADCASAYDALSPAMKTLLAPLQATHSAGRAYGTKGSSPARPRNGPWRSSSPRTPTRA</sequence>
<comment type="similarity">
    <text evidence="1">Belongs to the TfdA dioxygenase family.</text>
</comment>
<feature type="compositionally biased region" description="Polar residues" evidence="6">
    <location>
        <begin position="182"/>
        <end position="193"/>
    </location>
</feature>